<keyword evidence="1" id="KW-0456">Lyase</keyword>
<dbReference type="EMBL" id="DRMN01000102">
    <property type="protein sequence ID" value="HFB54572.1"/>
    <property type="molecule type" value="Genomic_DNA"/>
</dbReference>
<dbReference type="GO" id="GO:0016984">
    <property type="term" value="F:ribulose-bisphosphate carboxylase activity"/>
    <property type="evidence" value="ECO:0007669"/>
    <property type="project" value="UniProtKB-EC"/>
</dbReference>
<dbReference type="InterPro" id="IPR036376">
    <property type="entry name" value="RuBisCO_lsu_C_sf"/>
</dbReference>
<dbReference type="AlphaFoldDB" id="A0A7C3G7X7"/>
<evidence type="ECO:0000313" key="1">
    <source>
        <dbReference type="EMBL" id="HFB54572.1"/>
    </source>
</evidence>
<accession>A0A7C3G7X7</accession>
<dbReference type="GO" id="GO:0000287">
    <property type="term" value="F:magnesium ion binding"/>
    <property type="evidence" value="ECO:0007669"/>
    <property type="project" value="InterPro"/>
</dbReference>
<organism evidence="1 2">
    <name type="scientific">Hellea balneolensis</name>
    <dbReference type="NCBI Taxonomy" id="287478"/>
    <lineage>
        <taxon>Bacteria</taxon>
        <taxon>Pseudomonadati</taxon>
        <taxon>Pseudomonadota</taxon>
        <taxon>Alphaproteobacteria</taxon>
        <taxon>Maricaulales</taxon>
        <taxon>Robiginitomaculaceae</taxon>
        <taxon>Hellea</taxon>
    </lineage>
</organism>
<gene>
    <name evidence="1" type="ORF">ENJ46_01500</name>
</gene>
<proteinExistence type="predicted"/>
<protein>
    <submittedName>
        <fullName evidence="1">Ribulose 1,5-bisphosphate carboxylase</fullName>
        <ecNumber evidence="1">4.1.1.39</ecNumber>
    </submittedName>
</protein>
<name>A0A7C3G7X7_9PROT</name>
<comment type="caution">
    <text evidence="1">The sequence shown here is derived from an EMBL/GenBank/DDBJ whole genome shotgun (WGS) entry which is preliminary data.</text>
</comment>
<feature type="non-terminal residue" evidence="1">
    <location>
        <position position="1"/>
    </location>
</feature>
<dbReference type="SUPFAM" id="SSF51649">
    <property type="entry name" value="RuBisCo, C-terminal domain"/>
    <property type="match status" value="1"/>
</dbReference>
<sequence length="48" mass="5628">MRQAEQCWREGVDPIEYAKEHKELARAFETFEKDADAIYPGWRAKLGS</sequence>
<dbReference type="Proteomes" id="UP000886042">
    <property type="component" value="Unassembled WGS sequence"/>
</dbReference>
<dbReference type="Gene3D" id="3.20.20.110">
    <property type="entry name" value="Ribulose bisphosphate carboxylase, large subunit, C-terminal domain"/>
    <property type="match status" value="1"/>
</dbReference>
<evidence type="ECO:0000313" key="2">
    <source>
        <dbReference type="Proteomes" id="UP000886042"/>
    </source>
</evidence>
<dbReference type="EC" id="4.1.1.39" evidence="1"/>
<reference evidence="1" key="1">
    <citation type="journal article" date="2020" name="mSystems">
        <title>Genome- and Community-Level Interaction Insights into Carbon Utilization and Element Cycling Functions of Hydrothermarchaeota in Hydrothermal Sediment.</title>
        <authorList>
            <person name="Zhou Z."/>
            <person name="Liu Y."/>
            <person name="Xu W."/>
            <person name="Pan J."/>
            <person name="Luo Z.H."/>
            <person name="Li M."/>
        </authorList>
    </citation>
    <scope>NUCLEOTIDE SEQUENCE [LARGE SCALE GENOMIC DNA]</scope>
    <source>
        <strain evidence="1">HyVt-489</strain>
    </source>
</reference>